<accession>A0A9P4LQC1</accession>
<sequence length="233" mass="25425">MTGRRILQGPSNKHQSVFSNDLEGDGSNSRLQFGAPLALLVKHDTSQSDEGTNADVTAKALCESTDVIDNLEGIDISSQQYSDNYGPSLPAIKVERTPRSAEETRRANTTSPEPESHGDDSMTVTQLKPISLYQWLVTVGVRTCGNSSQSTQSTPLSSNKSTEASSSATKSSADSKRSLEHSPHDDDGNTRRKRRPRLLLDHGEVAAENVPLPFPEKGIKTTYSMLELRVRKE</sequence>
<feature type="compositionally biased region" description="Low complexity" evidence="1">
    <location>
        <begin position="147"/>
        <end position="172"/>
    </location>
</feature>
<organism evidence="2 3">
    <name type="scientific">Setomelanomma holmii</name>
    <dbReference type="NCBI Taxonomy" id="210430"/>
    <lineage>
        <taxon>Eukaryota</taxon>
        <taxon>Fungi</taxon>
        <taxon>Dikarya</taxon>
        <taxon>Ascomycota</taxon>
        <taxon>Pezizomycotina</taxon>
        <taxon>Dothideomycetes</taxon>
        <taxon>Pleosporomycetidae</taxon>
        <taxon>Pleosporales</taxon>
        <taxon>Pleosporineae</taxon>
        <taxon>Phaeosphaeriaceae</taxon>
        <taxon>Setomelanomma</taxon>
    </lineage>
</organism>
<feature type="compositionally biased region" description="Polar residues" evidence="1">
    <location>
        <begin position="9"/>
        <end position="19"/>
    </location>
</feature>
<reference evidence="2" key="1">
    <citation type="journal article" date="2020" name="Stud. Mycol.">
        <title>101 Dothideomycetes genomes: a test case for predicting lifestyles and emergence of pathogens.</title>
        <authorList>
            <person name="Haridas S."/>
            <person name="Albert R."/>
            <person name="Binder M."/>
            <person name="Bloem J."/>
            <person name="Labutti K."/>
            <person name="Salamov A."/>
            <person name="Andreopoulos B."/>
            <person name="Baker S."/>
            <person name="Barry K."/>
            <person name="Bills G."/>
            <person name="Bluhm B."/>
            <person name="Cannon C."/>
            <person name="Castanera R."/>
            <person name="Culley D."/>
            <person name="Daum C."/>
            <person name="Ezra D."/>
            <person name="Gonzalez J."/>
            <person name="Henrissat B."/>
            <person name="Kuo A."/>
            <person name="Liang C."/>
            <person name="Lipzen A."/>
            <person name="Lutzoni F."/>
            <person name="Magnuson J."/>
            <person name="Mondo S."/>
            <person name="Nolan M."/>
            <person name="Ohm R."/>
            <person name="Pangilinan J."/>
            <person name="Park H.-J."/>
            <person name="Ramirez L."/>
            <person name="Alfaro M."/>
            <person name="Sun H."/>
            <person name="Tritt A."/>
            <person name="Yoshinaga Y."/>
            <person name="Zwiers L.-H."/>
            <person name="Turgeon B."/>
            <person name="Goodwin S."/>
            <person name="Spatafora J."/>
            <person name="Crous P."/>
            <person name="Grigoriev I."/>
        </authorList>
    </citation>
    <scope>NUCLEOTIDE SEQUENCE</scope>
    <source>
        <strain evidence="2">CBS 110217</strain>
    </source>
</reference>
<name>A0A9P4LQC1_9PLEO</name>
<gene>
    <name evidence="2" type="ORF">EK21DRAFT_85863</name>
</gene>
<feature type="compositionally biased region" description="Basic and acidic residues" evidence="1">
    <location>
        <begin position="173"/>
        <end position="190"/>
    </location>
</feature>
<comment type="caution">
    <text evidence="2">The sequence shown here is derived from an EMBL/GenBank/DDBJ whole genome shotgun (WGS) entry which is preliminary data.</text>
</comment>
<keyword evidence="3" id="KW-1185">Reference proteome</keyword>
<proteinExistence type="predicted"/>
<feature type="compositionally biased region" description="Basic and acidic residues" evidence="1">
    <location>
        <begin position="93"/>
        <end position="106"/>
    </location>
</feature>
<evidence type="ECO:0000313" key="2">
    <source>
        <dbReference type="EMBL" id="KAF2034068.1"/>
    </source>
</evidence>
<evidence type="ECO:0000313" key="3">
    <source>
        <dbReference type="Proteomes" id="UP000799777"/>
    </source>
</evidence>
<feature type="region of interest" description="Disordered" evidence="1">
    <location>
        <begin position="145"/>
        <end position="217"/>
    </location>
</feature>
<dbReference type="Proteomes" id="UP000799777">
    <property type="component" value="Unassembled WGS sequence"/>
</dbReference>
<protein>
    <submittedName>
        <fullName evidence="2">Uncharacterized protein</fullName>
    </submittedName>
</protein>
<dbReference type="AlphaFoldDB" id="A0A9P4LQC1"/>
<feature type="region of interest" description="Disordered" evidence="1">
    <location>
        <begin position="1"/>
        <end position="30"/>
    </location>
</feature>
<feature type="region of interest" description="Disordered" evidence="1">
    <location>
        <begin position="78"/>
        <end position="122"/>
    </location>
</feature>
<dbReference type="EMBL" id="ML978163">
    <property type="protein sequence ID" value="KAF2034068.1"/>
    <property type="molecule type" value="Genomic_DNA"/>
</dbReference>
<evidence type="ECO:0000256" key="1">
    <source>
        <dbReference type="SAM" id="MobiDB-lite"/>
    </source>
</evidence>